<feature type="compositionally biased region" description="Polar residues" evidence="1">
    <location>
        <begin position="138"/>
        <end position="148"/>
    </location>
</feature>
<feature type="compositionally biased region" description="Polar residues" evidence="1">
    <location>
        <begin position="217"/>
        <end position="238"/>
    </location>
</feature>
<feature type="compositionally biased region" description="Basic and acidic residues" evidence="1">
    <location>
        <begin position="1"/>
        <end position="10"/>
    </location>
</feature>
<feature type="region of interest" description="Disordered" evidence="1">
    <location>
        <begin position="1"/>
        <end position="93"/>
    </location>
</feature>
<name>A0AAE0KJP7_9PEZI</name>
<comment type="caution">
    <text evidence="2">The sequence shown here is derived from an EMBL/GenBank/DDBJ whole genome shotgun (WGS) entry which is preliminary data.</text>
</comment>
<sequence length="448" mass="49016">MPLETIHESNPESPVMLNIMLDPAPKPLRKPSQSPRGGFENMPLGIPLSSALEGPQRSSSLQLPAAKKSGHRVRDWVKRSGSSRTARTANDARLSPSSLQSLGIIHLGGYRVAAADVEELPMALAPTDLAPTKKPQRSRSSSMDSRVTQWIDLYPDSMDMYAREQQQQQQKQKYQPQKPQRHQQQQQQIHKKQLPTTRLHHRPSKSEDLRPAPLRVPSTSSTRSEPATASDLSRNNSKWKPLPGVPGQSSSTSPTEPASSNPKPPFHKIEVMTTPATASNSPTLTREKSGTTTPSHPVPVVAPYNTPPLTPDSIKGGGGQVSTAAAAAVLPPPRLTTPTSTALERQHGTPSPLINTPPMLRHTRQERVWLHENYRGEAPFLKAWGLDIKKVEDREEGLEILRDLIRSENEMEDPEEGGDCGNILRRHGEGGDNKEGGGNGSAVDDAFF</sequence>
<accession>A0AAE0KJP7</accession>
<reference evidence="2" key="1">
    <citation type="journal article" date="2023" name="Mol. Phylogenet. Evol.">
        <title>Genome-scale phylogeny and comparative genomics of the fungal order Sordariales.</title>
        <authorList>
            <person name="Hensen N."/>
            <person name="Bonometti L."/>
            <person name="Westerberg I."/>
            <person name="Brannstrom I.O."/>
            <person name="Guillou S."/>
            <person name="Cros-Aarteil S."/>
            <person name="Calhoun S."/>
            <person name="Haridas S."/>
            <person name="Kuo A."/>
            <person name="Mondo S."/>
            <person name="Pangilinan J."/>
            <person name="Riley R."/>
            <person name="LaButti K."/>
            <person name="Andreopoulos B."/>
            <person name="Lipzen A."/>
            <person name="Chen C."/>
            <person name="Yan M."/>
            <person name="Daum C."/>
            <person name="Ng V."/>
            <person name="Clum A."/>
            <person name="Steindorff A."/>
            <person name="Ohm R.A."/>
            <person name="Martin F."/>
            <person name="Silar P."/>
            <person name="Natvig D.O."/>
            <person name="Lalanne C."/>
            <person name="Gautier V."/>
            <person name="Ament-Velasquez S.L."/>
            <person name="Kruys A."/>
            <person name="Hutchinson M.I."/>
            <person name="Powell A.J."/>
            <person name="Barry K."/>
            <person name="Miller A.N."/>
            <person name="Grigoriev I.V."/>
            <person name="Debuchy R."/>
            <person name="Gladieux P."/>
            <person name="Hiltunen Thoren M."/>
            <person name="Johannesson H."/>
        </authorList>
    </citation>
    <scope>NUCLEOTIDE SEQUENCE</scope>
    <source>
        <strain evidence="2">CBS 232.78</strain>
    </source>
</reference>
<reference evidence="2" key="2">
    <citation type="submission" date="2023-06" db="EMBL/GenBank/DDBJ databases">
        <authorList>
            <consortium name="Lawrence Berkeley National Laboratory"/>
            <person name="Haridas S."/>
            <person name="Hensen N."/>
            <person name="Bonometti L."/>
            <person name="Westerberg I."/>
            <person name="Brannstrom I.O."/>
            <person name="Guillou S."/>
            <person name="Cros-Aarteil S."/>
            <person name="Calhoun S."/>
            <person name="Kuo A."/>
            <person name="Mondo S."/>
            <person name="Pangilinan J."/>
            <person name="Riley R."/>
            <person name="LaButti K."/>
            <person name="Andreopoulos B."/>
            <person name="Lipzen A."/>
            <person name="Chen C."/>
            <person name="Yanf M."/>
            <person name="Daum C."/>
            <person name="Ng V."/>
            <person name="Clum A."/>
            <person name="Steindorff A."/>
            <person name="Ohm R."/>
            <person name="Martin F."/>
            <person name="Silar P."/>
            <person name="Natvig D."/>
            <person name="Lalanne C."/>
            <person name="Gautier V."/>
            <person name="Ament-velasquez S.L."/>
            <person name="Kruys A."/>
            <person name="Hutchinson M.I."/>
            <person name="Powell A.J."/>
            <person name="Barry K."/>
            <person name="Miller A.N."/>
            <person name="Grigoriev I.V."/>
            <person name="Debuchy R."/>
            <person name="Gladieux P."/>
            <person name="Thoren M.H."/>
            <person name="Johannesson H."/>
        </authorList>
    </citation>
    <scope>NUCLEOTIDE SEQUENCE</scope>
    <source>
        <strain evidence="2">CBS 232.78</strain>
    </source>
</reference>
<evidence type="ECO:0000313" key="3">
    <source>
        <dbReference type="Proteomes" id="UP001285441"/>
    </source>
</evidence>
<feature type="region of interest" description="Disordered" evidence="1">
    <location>
        <begin position="332"/>
        <end position="358"/>
    </location>
</feature>
<protein>
    <submittedName>
        <fullName evidence="2">Uncharacterized protein</fullName>
    </submittedName>
</protein>
<feature type="compositionally biased region" description="Basic residues" evidence="1">
    <location>
        <begin position="189"/>
        <end position="203"/>
    </location>
</feature>
<feature type="compositionally biased region" description="Low complexity" evidence="1">
    <location>
        <begin position="249"/>
        <end position="260"/>
    </location>
</feature>
<organism evidence="2 3">
    <name type="scientific">Podospora didyma</name>
    <dbReference type="NCBI Taxonomy" id="330526"/>
    <lineage>
        <taxon>Eukaryota</taxon>
        <taxon>Fungi</taxon>
        <taxon>Dikarya</taxon>
        <taxon>Ascomycota</taxon>
        <taxon>Pezizomycotina</taxon>
        <taxon>Sordariomycetes</taxon>
        <taxon>Sordariomycetidae</taxon>
        <taxon>Sordariales</taxon>
        <taxon>Podosporaceae</taxon>
        <taxon>Podospora</taxon>
    </lineage>
</organism>
<dbReference type="AlphaFoldDB" id="A0AAE0KJP7"/>
<feature type="region of interest" description="Disordered" evidence="1">
    <location>
        <begin position="409"/>
        <end position="448"/>
    </location>
</feature>
<keyword evidence="3" id="KW-1185">Reference proteome</keyword>
<evidence type="ECO:0000256" key="1">
    <source>
        <dbReference type="SAM" id="MobiDB-lite"/>
    </source>
</evidence>
<feature type="compositionally biased region" description="Polar residues" evidence="1">
    <location>
        <begin position="274"/>
        <end position="295"/>
    </location>
</feature>
<gene>
    <name evidence="2" type="ORF">B0H63DRAFT_561663</name>
</gene>
<dbReference type="Proteomes" id="UP001285441">
    <property type="component" value="Unassembled WGS sequence"/>
</dbReference>
<feature type="compositionally biased region" description="Basic and acidic residues" evidence="1">
    <location>
        <begin position="426"/>
        <end position="435"/>
    </location>
</feature>
<dbReference type="EMBL" id="JAULSW010000006">
    <property type="protein sequence ID" value="KAK3377500.1"/>
    <property type="molecule type" value="Genomic_DNA"/>
</dbReference>
<feature type="compositionally biased region" description="Low complexity" evidence="1">
    <location>
        <begin position="165"/>
        <end position="188"/>
    </location>
</feature>
<evidence type="ECO:0000313" key="2">
    <source>
        <dbReference type="EMBL" id="KAK3377500.1"/>
    </source>
</evidence>
<feature type="region of interest" description="Disordered" evidence="1">
    <location>
        <begin position="126"/>
        <end position="148"/>
    </location>
</feature>
<feature type="region of interest" description="Disordered" evidence="1">
    <location>
        <begin position="162"/>
        <end position="301"/>
    </location>
</feature>
<proteinExistence type="predicted"/>